<evidence type="ECO:0000313" key="8">
    <source>
        <dbReference type="Proteomes" id="UP001500575"/>
    </source>
</evidence>
<evidence type="ECO:0000256" key="3">
    <source>
        <dbReference type="ARBA" id="ARBA00022692"/>
    </source>
</evidence>
<evidence type="ECO:0000256" key="4">
    <source>
        <dbReference type="ARBA" id="ARBA00022989"/>
    </source>
</evidence>
<dbReference type="PANTHER" id="PTHR30250">
    <property type="entry name" value="PST FAMILY PREDICTED COLANIC ACID TRANSPORTER"/>
    <property type="match status" value="1"/>
</dbReference>
<feature type="transmembrane region" description="Helical" evidence="6">
    <location>
        <begin position="288"/>
        <end position="308"/>
    </location>
</feature>
<dbReference type="PANTHER" id="PTHR30250:SF11">
    <property type="entry name" value="O-ANTIGEN TRANSPORTER-RELATED"/>
    <property type="match status" value="1"/>
</dbReference>
<evidence type="ECO:0008006" key="9">
    <source>
        <dbReference type="Google" id="ProtNLM"/>
    </source>
</evidence>
<organism evidence="7 8">
    <name type="scientific">Nocardioides bigeumensis</name>
    <dbReference type="NCBI Taxonomy" id="433657"/>
    <lineage>
        <taxon>Bacteria</taxon>
        <taxon>Bacillati</taxon>
        <taxon>Actinomycetota</taxon>
        <taxon>Actinomycetes</taxon>
        <taxon>Propionibacteriales</taxon>
        <taxon>Nocardioidaceae</taxon>
        <taxon>Nocardioides</taxon>
    </lineage>
</organism>
<keyword evidence="5 6" id="KW-0472">Membrane</keyword>
<evidence type="ECO:0000313" key="7">
    <source>
        <dbReference type="EMBL" id="GAA2115252.1"/>
    </source>
</evidence>
<protein>
    <recommendedName>
        <fullName evidence="9">O-antigen/teichoic acid export membrane protein</fullName>
    </recommendedName>
</protein>
<keyword evidence="2" id="KW-1003">Cell membrane</keyword>
<keyword evidence="4 6" id="KW-1133">Transmembrane helix</keyword>
<feature type="transmembrane region" description="Helical" evidence="6">
    <location>
        <begin position="383"/>
        <end position="403"/>
    </location>
</feature>
<sequence length="414" mass="42605">MPSVDREEISVRRLTQGGALNAGAAAVATLAGVAILFLAARAMSPAENASFISIWGLVFGCASIVAALEPEVARVRSLAPGPLDGTQLAVTAIVAACAAGGMTLVVVALFDVFHMGSVWVALLVIASAAAFPTMFAARGYLAGSMRLTALSAMTAAEALVRLLVVLVALWVAVDLVPGMAAAAFCSALIGVPVLLRHATWTRGAESVRAMLRRTTTLMAGNAMAAALLTGAPVLVELAMVGASRDFVGRLQNAIVISRFPLIALMLLQGLLVPVFVRRRSLYAGGDYRTILLFLSAVVPLSGVASYVAGPWLLSSLLGSSYVIGHLQIALLTTGAAALGGVQVLIALAVSGDRHRLATLALAPTLTVTALLAFAPVVGLSMRIPVALTIGPMVGFAVAVAATMRWRRQQPTAQP</sequence>
<feature type="transmembrane region" description="Helical" evidence="6">
    <location>
        <begin position="356"/>
        <end position="377"/>
    </location>
</feature>
<dbReference type="InterPro" id="IPR050833">
    <property type="entry name" value="Poly_Biosynth_Transport"/>
</dbReference>
<dbReference type="RefSeq" id="WP_344301968.1">
    <property type="nucleotide sequence ID" value="NZ_BAAAQQ010000002.1"/>
</dbReference>
<feature type="transmembrane region" description="Helical" evidence="6">
    <location>
        <begin position="20"/>
        <end position="43"/>
    </location>
</feature>
<accession>A0ABN2XT12</accession>
<feature type="transmembrane region" description="Helical" evidence="6">
    <location>
        <begin position="116"/>
        <end position="137"/>
    </location>
</feature>
<keyword evidence="3 6" id="KW-0812">Transmembrane</keyword>
<feature type="transmembrane region" description="Helical" evidence="6">
    <location>
        <begin position="49"/>
        <end position="68"/>
    </location>
</feature>
<evidence type="ECO:0000256" key="6">
    <source>
        <dbReference type="SAM" id="Phobius"/>
    </source>
</evidence>
<feature type="transmembrane region" description="Helical" evidence="6">
    <location>
        <begin position="328"/>
        <end position="349"/>
    </location>
</feature>
<keyword evidence="8" id="KW-1185">Reference proteome</keyword>
<evidence type="ECO:0000256" key="1">
    <source>
        <dbReference type="ARBA" id="ARBA00004651"/>
    </source>
</evidence>
<proteinExistence type="predicted"/>
<feature type="transmembrane region" description="Helical" evidence="6">
    <location>
        <begin position="216"/>
        <end position="235"/>
    </location>
</feature>
<evidence type="ECO:0000256" key="5">
    <source>
        <dbReference type="ARBA" id="ARBA00023136"/>
    </source>
</evidence>
<name>A0ABN2XT12_9ACTN</name>
<comment type="caution">
    <text evidence="7">The sequence shown here is derived from an EMBL/GenBank/DDBJ whole genome shotgun (WGS) entry which is preliminary data.</text>
</comment>
<dbReference type="Proteomes" id="UP001500575">
    <property type="component" value="Unassembled WGS sequence"/>
</dbReference>
<feature type="transmembrane region" description="Helical" evidence="6">
    <location>
        <begin position="255"/>
        <end position="276"/>
    </location>
</feature>
<comment type="subcellular location">
    <subcellularLocation>
        <location evidence="1">Cell membrane</location>
        <topology evidence="1">Multi-pass membrane protein</topology>
    </subcellularLocation>
</comment>
<gene>
    <name evidence="7" type="ORF">GCM10009843_04410</name>
</gene>
<feature type="transmembrane region" description="Helical" evidence="6">
    <location>
        <begin position="178"/>
        <end position="195"/>
    </location>
</feature>
<reference evidence="7 8" key="1">
    <citation type="journal article" date="2019" name="Int. J. Syst. Evol. Microbiol.">
        <title>The Global Catalogue of Microorganisms (GCM) 10K type strain sequencing project: providing services to taxonomists for standard genome sequencing and annotation.</title>
        <authorList>
            <consortium name="The Broad Institute Genomics Platform"/>
            <consortium name="The Broad Institute Genome Sequencing Center for Infectious Disease"/>
            <person name="Wu L."/>
            <person name="Ma J."/>
        </authorList>
    </citation>
    <scope>NUCLEOTIDE SEQUENCE [LARGE SCALE GENOMIC DNA]</scope>
    <source>
        <strain evidence="7 8">JCM 16021</strain>
    </source>
</reference>
<feature type="transmembrane region" description="Helical" evidence="6">
    <location>
        <begin position="88"/>
        <end position="110"/>
    </location>
</feature>
<feature type="transmembrane region" description="Helical" evidence="6">
    <location>
        <begin position="149"/>
        <end position="172"/>
    </location>
</feature>
<dbReference type="EMBL" id="BAAAQQ010000002">
    <property type="protein sequence ID" value="GAA2115252.1"/>
    <property type="molecule type" value="Genomic_DNA"/>
</dbReference>
<evidence type="ECO:0000256" key="2">
    <source>
        <dbReference type="ARBA" id="ARBA00022475"/>
    </source>
</evidence>